<keyword evidence="3" id="KW-1185">Reference proteome</keyword>
<comment type="caution">
    <text evidence="2">The sequence shown here is derived from an EMBL/GenBank/DDBJ whole genome shotgun (WGS) entry which is preliminary data.</text>
</comment>
<gene>
    <name evidence="2" type="ORF">EIP75_14360</name>
</gene>
<dbReference type="Proteomes" id="UP000269265">
    <property type="component" value="Unassembled WGS sequence"/>
</dbReference>
<reference evidence="2 3" key="1">
    <citation type="submission" date="2018-12" db="EMBL/GenBank/DDBJ databases">
        <title>The whole draft genome of Aquabacterium sp. SJQ9.</title>
        <authorList>
            <person name="Sun L."/>
            <person name="Gao X."/>
            <person name="Chen W."/>
            <person name="Huang K."/>
        </authorList>
    </citation>
    <scope>NUCLEOTIDE SEQUENCE [LARGE SCALE GENOMIC DNA]</scope>
    <source>
        <strain evidence="2 3">SJQ9</strain>
    </source>
</reference>
<name>A0A3R8S6W2_9BURK</name>
<proteinExistence type="predicted"/>
<evidence type="ECO:0000313" key="3">
    <source>
        <dbReference type="Proteomes" id="UP000269265"/>
    </source>
</evidence>
<dbReference type="AlphaFoldDB" id="A0A3R8S6W2"/>
<evidence type="ECO:0000313" key="2">
    <source>
        <dbReference type="EMBL" id="RRS03761.1"/>
    </source>
</evidence>
<evidence type="ECO:0000256" key="1">
    <source>
        <dbReference type="SAM" id="MobiDB-lite"/>
    </source>
</evidence>
<dbReference type="EMBL" id="RSED01000010">
    <property type="protein sequence ID" value="RRS03761.1"/>
    <property type="molecule type" value="Genomic_DNA"/>
</dbReference>
<dbReference type="RefSeq" id="WP_125243966.1">
    <property type="nucleotide sequence ID" value="NZ_RSED01000010.1"/>
</dbReference>
<feature type="region of interest" description="Disordered" evidence="1">
    <location>
        <begin position="1"/>
        <end position="59"/>
    </location>
</feature>
<accession>A0A3R8S6W2</accession>
<feature type="compositionally biased region" description="Basic and acidic residues" evidence="1">
    <location>
        <begin position="1"/>
        <end position="17"/>
    </location>
</feature>
<organism evidence="2 3">
    <name type="scientific">Aquabacterium soli</name>
    <dbReference type="NCBI Taxonomy" id="2493092"/>
    <lineage>
        <taxon>Bacteria</taxon>
        <taxon>Pseudomonadati</taxon>
        <taxon>Pseudomonadota</taxon>
        <taxon>Betaproteobacteria</taxon>
        <taxon>Burkholderiales</taxon>
        <taxon>Aquabacterium</taxon>
    </lineage>
</organism>
<protein>
    <submittedName>
        <fullName evidence="2">Uncharacterized protein</fullName>
    </submittedName>
</protein>
<sequence>MTLLNEELHMPKGEQRSNKMSKKPKKDTSPPKESSSTSTRPIAPMTSVAPKGKLKNKPA</sequence>